<accession>A0ABT5QX29</accession>
<evidence type="ECO:0000313" key="2">
    <source>
        <dbReference type="Proteomes" id="UP001149400"/>
    </source>
</evidence>
<protein>
    <recommendedName>
        <fullName evidence="3">DUF1127 domain-containing protein</fullName>
    </recommendedName>
</protein>
<dbReference type="EMBL" id="JAJUBC010000003">
    <property type="protein sequence ID" value="MDD1792160.1"/>
    <property type="molecule type" value="Genomic_DNA"/>
</dbReference>
<evidence type="ECO:0000313" key="1">
    <source>
        <dbReference type="EMBL" id="MDD1792160.1"/>
    </source>
</evidence>
<keyword evidence="2" id="KW-1185">Reference proteome</keyword>
<evidence type="ECO:0008006" key="3">
    <source>
        <dbReference type="Google" id="ProtNLM"/>
    </source>
</evidence>
<reference evidence="1" key="1">
    <citation type="submission" date="2021-12" db="EMBL/GenBank/DDBJ databases">
        <title>Enterovibrio ZSDZ35 sp. nov. and Enterovibrio ZSDZ42 sp. nov., isolated from coastal seawater in Qingdao.</title>
        <authorList>
            <person name="Zhang P."/>
        </authorList>
    </citation>
    <scope>NUCLEOTIDE SEQUENCE</scope>
    <source>
        <strain evidence="1">ZSDZ42</strain>
    </source>
</reference>
<dbReference type="RefSeq" id="WP_274163080.1">
    <property type="nucleotide sequence ID" value="NZ_JAJUBC010000003.1"/>
</dbReference>
<dbReference type="Proteomes" id="UP001149400">
    <property type="component" value="Unassembled WGS sequence"/>
</dbReference>
<organism evidence="1 2">
    <name type="scientific">Enterovibrio gelatinilyticus</name>
    <dbReference type="NCBI Taxonomy" id="2899819"/>
    <lineage>
        <taxon>Bacteria</taxon>
        <taxon>Pseudomonadati</taxon>
        <taxon>Pseudomonadota</taxon>
        <taxon>Gammaproteobacteria</taxon>
        <taxon>Vibrionales</taxon>
        <taxon>Vibrionaceae</taxon>
        <taxon>Enterovibrio</taxon>
    </lineage>
</organism>
<gene>
    <name evidence="1" type="ORF">LRP50_03370</name>
</gene>
<name>A0ABT5QX29_9GAMM</name>
<proteinExistence type="predicted"/>
<comment type="caution">
    <text evidence="1">The sequence shown here is derived from an EMBL/GenBank/DDBJ whole genome shotgun (WGS) entry which is preliminary data.</text>
</comment>
<sequence length="82" mass="9742">MKSKAARTECVQQPISMSLAKKNLNGGFIANVIHRVWSEWRRYQLIQELEHKRNDEHFLCDVGLTRAQVDEKLRQLRRQKPL</sequence>